<feature type="domain" description="MacB-like periplasmic core" evidence="9">
    <location>
        <begin position="46"/>
        <end position="254"/>
    </location>
</feature>
<feature type="domain" description="ABC3 transporter permease C-terminal" evidence="8">
    <location>
        <begin position="286"/>
        <end position="416"/>
    </location>
</feature>
<feature type="transmembrane region" description="Helical" evidence="7">
    <location>
        <begin position="327"/>
        <end position="349"/>
    </location>
</feature>
<evidence type="ECO:0000256" key="6">
    <source>
        <dbReference type="ARBA" id="ARBA00023136"/>
    </source>
</evidence>
<keyword evidence="5 7" id="KW-1133">Transmembrane helix</keyword>
<organism evidence="10 11">
    <name type="scientific">Sphingomonas populi</name>
    <dbReference type="NCBI Taxonomy" id="2484750"/>
    <lineage>
        <taxon>Bacteria</taxon>
        <taxon>Pseudomonadati</taxon>
        <taxon>Pseudomonadota</taxon>
        <taxon>Alphaproteobacteria</taxon>
        <taxon>Sphingomonadales</taxon>
        <taxon>Sphingomonadaceae</taxon>
        <taxon>Sphingomonas</taxon>
    </lineage>
</organism>
<name>A0A4V2DD67_9SPHN</name>
<protein>
    <submittedName>
        <fullName evidence="10">ABC transporter permease</fullName>
    </submittedName>
</protein>
<evidence type="ECO:0000256" key="4">
    <source>
        <dbReference type="ARBA" id="ARBA00022692"/>
    </source>
</evidence>
<feature type="transmembrane region" description="Helical" evidence="7">
    <location>
        <begin position="282"/>
        <end position="307"/>
    </location>
</feature>
<evidence type="ECO:0000259" key="9">
    <source>
        <dbReference type="Pfam" id="PF12704"/>
    </source>
</evidence>
<dbReference type="Pfam" id="PF02687">
    <property type="entry name" value="FtsX"/>
    <property type="match status" value="1"/>
</dbReference>
<keyword evidence="4 7" id="KW-0812">Transmembrane</keyword>
<dbReference type="Pfam" id="PF12704">
    <property type="entry name" value="MacB_PCD"/>
    <property type="match status" value="1"/>
</dbReference>
<dbReference type="GO" id="GO:0098797">
    <property type="term" value="C:plasma membrane protein complex"/>
    <property type="evidence" value="ECO:0007669"/>
    <property type="project" value="TreeGrafter"/>
</dbReference>
<comment type="subcellular location">
    <subcellularLocation>
        <location evidence="1">Cell membrane</location>
        <topology evidence="1">Multi-pass membrane protein</topology>
    </subcellularLocation>
</comment>
<dbReference type="GO" id="GO:0044874">
    <property type="term" value="P:lipoprotein localization to outer membrane"/>
    <property type="evidence" value="ECO:0007669"/>
    <property type="project" value="TreeGrafter"/>
</dbReference>
<evidence type="ECO:0000256" key="3">
    <source>
        <dbReference type="ARBA" id="ARBA00022475"/>
    </source>
</evidence>
<evidence type="ECO:0000256" key="5">
    <source>
        <dbReference type="ARBA" id="ARBA00022989"/>
    </source>
</evidence>
<accession>A0A4V2DD67</accession>
<dbReference type="OrthoDB" id="9808461at2"/>
<evidence type="ECO:0000256" key="7">
    <source>
        <dbReference type="SAM" id="Phobius"/>
    </source>
</evidence>
<sequence>MATDRARCFGSGVRLPNTYERLLISRFLIPGAGGRLALLIAAIGFAGVTIGVASLVLVVSFMNGAEARLAGQIASADGHIFVSGSRLGIKHPAQLERALAKIDGVEAATASLNGVGLIGVNGRVFSANLQGFTPSSMAKSPIFRGKAAMLIGTAPDRPGTLALGSDLATRLGVVVGEHAAISTIRNDNGEIGLVNYDFIVSSIVRTDDLSFDGQRAIMPVDDLRRILNSATSATKVSVRLKKPAEQNAVLGHIRHQLAAGYTFATWQSMNTALFSALAQEKLAMTVIISMVTLIALSNILSSMVMLVRYKSREIAILRTMGMSKKSVIKVFVGVGAIIGLAGEVAGLGVGLGLKAAKDPIAQAVRTQLSHPPMELDVLLSLPLAITGTEIAWIVALVSGGVFLSTLYPAIRASAIDPATVLRYT</sequence>
<evidence type="ECO:0000256" key="1">
    <source>
        <dbReference type="ARBA" id="ARBA00004651"/>
    </source>
</evidence>
<comment type="caution">
    <text evidence="10">The sequence shown here is derived from an EMBL/GenBank/DDBJ whole genome shotgun (WGS) entry which is preliminary data.</text>
</comment>
<evidence type="ECO:0000256" key="2">
    <source>
        <dbReference type="ARBA" id="ARBA00005236"/>
    </source>
</evidence>
<dbReference type="InterPro" id="IPR025857">
    <property type="entry name" value="MacB_PCD"/>
</dbReference>
<reference evidence="10 11" key="1">
    <citation type="submission" date="2019-02" db="EMBL/GenBank/DDBJ databases">
        <authorList>
            <person name="Li Y."/>
        </authorList>
    </citation>
    <scope>NUCLEOTIDE SEQUENCE [LARGE SCALE GENOMIC DNA]</scope>
    <source>
        <strain evidence="10 11">3-7</strain>
    </source>
</reference>
<proteinExistence type="inferred from homology"/>
<dbReference type="AlphaFoldDB" id="A0A4V2DD67"/>
<dbReference type="InterPro" id="IPR051447">
    <property type="entry name" value="Lipoprotein-release_system"/>
</dbReference>
<evidence type="ECO:0000313" key="11">
    <source>
        <dbReference type="Proteomes" id="UP000292085"/>
    </source>
</evidence>
<dbReference type="PANTHER" id="PTHR30489:SF0">
    <property type="entry name" value="LIPOPROTEIN-RELEASING SYSTEM TRANSMEMBRANE PROTEIN LOLE"/>
    <property type="match status" value="1"/>
</dbReference>
<evidence type="ECO:0000313" key="10">
    <source>
        <dbReference type="EMBL" id="RZF63928.1"/>
    </source>
</evidence>
<keyword evidence="11" id="KW-1185">Reference proteome</keyword>
<gene>
    <name evidence="10" type="ORF">EWE75_13135</name>
</gene>
<evidence type="ECO:0000259" key="8">
    <source>
        <dbReference type="Pfam" id="PF02687"/>
    </source>
</evidence>
<keyword evidence="3" id="KW-1003">Cell membrane</keyword>
<keyword evidence="6 7" id="KW-0472">Membrane</keyword>
<feature type="transmembrane region" description="Helical" evidence="7">
    <location>
        <begin position="390"/>
        <end position="410"/>
    </location>
</feature>
<dbReference type="Proteomes" id="UP000292085">
    <property type="component" value="Unassembled WGS sequence"/>
</dbReference>
<comment type="similarity">
    <text evidence="2">Belongs to the ABC-4 integral membrane protein family. LolC/E subfamily.</text>
</comment>
<feature type="transmembrane region" description="Helical" evidence="7">
    <location>
        <begin position="36"/>
        <end position="62"/>
    </location>
</feature>
<dbReference type="PANTHER" id="PTHR30489">
    <property type="entry name" value="LIPOPROTEIN-RELEASING SYSTEM TRANSMEMBRANE PROTEIN LOLE"/>
    <property type="match status" value="1"/>
</dbReference>
<dbReference type="EMBL" id="SGIS01000019">
    <property type="protein sequence ID" value="RZF63928.1"/>
    <property type="molecule type" value="Genomic_DNA"/>
</dbReference>
<dbReference type="InterPro" id="IPR003838">
    <property type="entry name" value="ABC3_permease_C"/>
</dbReference>